<feature type="region of interest" description="Disordered" evidence="1">
    <location>
        <begin position="166"/>
        <end position="196"/>
    </location>
</feature>
<organism evidence="2 3">
    <name type="scientific">Encephalitozoon hellem</name>
    <name type="common">Microsporidian parasite</name>
    <dbReference type="NCBI Taxonomy" id="27973"/>
    <lineage>
        <taxon>Eukaryota</taxon>
        <taxon>Fungi</taxon>
        <taxon>Fungi incertae sedis</taxon>
        <taxon>Microsporidia</taxon>
        <taxon>Unikaryonidae</taxon>
        <taxon>Encephalitozoon</taxon>
    </lineage>
</organism>
<keyword evidence="3" id="KW-1185">Reference proteome</keyword>
<dbReference type="SUPFAM" id="SSF51182">
    <property type="entry name" value="RmlC-like cupins"/>
    <property type="match status" value="1"/>
</dbReference>
<proteinExistence type="predicted"/>
<sequence length="340" mass="38626">MFSPQVMRKTYESASRLNKKMKSYKKRVLDPGTKLDVMKDDDNLENIDDYWKTAESVLKDDTTIEIEESSIYKSDTIEERNENDDPNTQSDTLFDIKAIRESLSARPKDGSIPSCRESLETNSILENEEPPNSFGKVEVWNEDHDEIGEEENDFCHRPDTAGFEMEEKDSMGTNDSNDSSEDVSKNKGISPAKEMRDRYRKRLQSLGKEPERSVVRKSMIQSREIYEYKGETIYNSDGKEVAVTNISGLYRGRSAFEPLVTSSMLETAVLFLNNLAFIKPEQAVCNFSIFMIKGTACIEMGQDKIILKRGSICVIEKGATYSISNSFGTRCTILLTYSII</sequence>
<protein>
    <recommendedName>
        <fullName evidence="4">Mif2/CENP-C cupin domain-containing protein</fullName>
    </recommendedName>
</protein>
<dbReference type="EMBL" id="CP119064">
    <property type="protein sequence ID" value="WEL38167.1"/>
    <property type="molecule type" value="Genomic_DNA"/>
</dbReference>
<accession>A0ABY8CLD7</accession>
<reference evidence="2 3" key="1">
    <citation type="submission" date="2023-02" db="EMBL/GenBank/DDBJ databases">
        <title>Encephalitozoon hellem ATCC 50451 complete genome.</title>
        <authorList>
            <person name="Mascarenhas dos Santos A.C."/>
            <person name="Julian A.T."/>
            <person name="Pombert J.-F."/>
        </authorList>
    </citation>
    <scope>NUCLEOTIDE SEQUENCE [LARGE SCALE GENOMIC DNA]</scope>
    <source>
        <strain evidence="2 3">ATCC 50451</strain>
    </source>
</reference>
<dbReference type="Gene3D" id="2.60.120.10">
    <property type="entry name" value="Jelly Rolls"/>
    <property type="match status" value="1"/>
</dbReference>
<evidence type="ECO:0000313" key="2">
    <source>
        <dbReference type="EMBL" id="WEL38167.1"/>
    </source>
</evidence>
<evidence type="ECO:0000256" key="1">
    <source>
        <dbReference type="SAM" id="MobiDB-lite"/>
    </source>
</evidence>
<evidence type="ECO:0008006" key="4">
    <source>
        <dbReference type="Google" id="ProtNLM"/>
    </source>
</evidence>
<evidence type="ECO:0000313" key="3">
    <source>
        <dbReference type="Proteomes" id="UP001217963"/>
    </source>
</evidence>
<feature type="region of interest" description="Disordered" evidence="1">
    <location>
        <begin position="1"/>
        <end position="22"/>
    </location>
</feature>
<name>A0ABY8CLD7_ENCHE</name>
<dbReference type="InterPro" id="IPR011051">
    <property type="entry name" value="RmlC_Cupin_sf"/>
</dbReference>
<gene>
    <name evidence="2" type="ORF">PFJ87_03g00230</name>
</gene>
<dbReference type="InterPro" id="IPR014710">
    <property type="entry name" value="RmlC-like_jellyroll"/>
</dbReference>
<dbReference type="Proteomes" id="UP001217963">
    <property type="component" value="Chromosome III"/>
</dbReference>